<feature type="region of interest" description="Disordered" evidence="10">
    <location>
        <begin position="417"/>
        <end position="442"/>
    </location>
</feature>
<keyword evidence="7" id="KW-0456">Lyase</keyword>
<keyword evidence="11" id="KW-0472">Membrane</keyword>
<feature type="transmembrane region" description="Helical" evidence="11">
    <location>
        <begin position="520"/>
        <end position="546"/>
    </location>
</feature>
<dbReference type="GO" id="GO:0005829">
    <property type="term" value="C:cytosol"/>
    <property type="evidence" value="ECO:0007669"/>
    <property type="project" value="TreeGrafter"/>
</dbReference>
<evidence type="ECO:0000313" key="12">
    <source>
        <dbReference type="EMBL" id="KAG5514526.1"/>
    </source>
</evidence>
<feature type="compositionally biased region" description="Basic and acidic residues" evidence="10">
    <location>
        <begin position="173"/>
        <end position="182"/>
    </location>
</feature>
<dbReference type="AlphaFoldDB" id="A0AAV6HQZ0"/>
<dbReference type="CDD" id="cd00084">
    <property type="entry name" value="HMG-box_SF"/>
    <property type="match status" value="1"/>
</dbReference>
<dbReference type="PANTHER" id="PTHR43406">
    <property type="entry name" value="TRYPTOPHAN SYNTHASE, ALPHA CHAIN"/>
    <property type="match status" value="1"/>
</dbReference>
<dbReference type="InterPro" id="IPR002028">
    <property type="entry name" value="Trp_synthase_suA"/>
</dbReference>
<evidence type="ECO:0000256" key="8">
    <source>
        <dbReference type="ARBA" id="ARBA00049047"/>
    </source>
</evidence>
<dbReference type="InterPro" id="IPR011060">
    <property type="entry name" value="RibuloseP-bd_barrel"/>
</dbReference>
<keyword evidence="6" id="KW-0057">Aromatic amino acid biosynthesis</keyword>
<evidence type="ECO:0000256" key="1">
    <source>
        <dbReference type="ARBA" id="ARBA00004733"/>
    </source>
</evidence>
<dbReference type="NCBIfam" id="TIGR00262">
    <property type="entry name" value="trpA"/>
    <property type="match status" value="1"/>
</dbReference>
<dbReference type="GO" id="GO:0009851">
    <property type="term" value="P:auxin biosynthetic process"/>
    <property type="evidence" value="ECO:0007669"/>
    <property type="project" value="UniProtKB-KW"/>
</dbReference>
<dbReference type="SUPFAM" id="SSF47095">
    <property type="entry name" value="HMG-box"/>
    <property type="match status" value="1"/>
</dbReference>
<comment type="catalytic activity">
    <reaction evidence="8">
        <text>(1S,2R)-1-C-(indol-3-yl)glycerol 3-phosphate + L-serine = D-glyceraldehyde 3-phosphate + L-tryptophan + H2O</text>
        <dbReference type="Rhea" id="RHEA:10532"/>
        <dbReference type="ChEBI" id="CHEBI:15377"/>
        <dbReference type="ChEBI" id="CHEBI:33384"/>
        <dbReference type="ChEBI" id="CHEBI:57912"/>
        <dbReference type="ChEBI" id="CHEBI:58866"/>
        <dbReference type="ChEBI" id="CHEBI:59776"/>
        <dbReference type="EC" id="4.2.1.20"/>
    </reaction>
</comment>
<evidence type="ECO:0000313" key="13">
    <source>
        <dbReference type="Proteomes" id="UP000823749"/>
    </source>
</evidence>
<dbReference type="FunFam" id="3.20.20.70:FF:000107">
    <property type="entry name" value="Tryptophan synthase alpha chain, chloroplastic"/>
    <property type="match status" value="1"/>
</dbReference>
<evidence type="ECO:0000256" key="6">
    <source>
        <dbReference type="ARBA" id="ARBA00023141"/>
    </source>
</evidence>
<comment type="pathway">
    <text evidence="1">Amino-acid biosynthesis; L-tryptophan biosynthesis; L-tryptophan from chorismate: step 5/5.</text>
</comment>
<dbReference type="Proteomes" id="UP000823749">
    <property type="component" value="Chromosome 13"/>
</dbReference>
<keyword evidence="5" id="KW-0073">Auxin biosynthesis</keyword>
<evidence type="ECO:0000256" key="3">
    <source>
        <dbReference type="ARBA" id="ARBA00022605"/>
    </source>
</evidence>
<evidence type="ECO:0000256" key="9">
    <source>
        <dbReference type="ARBA" id="ARBA00060788"/>
    </source>
</evidence>
<feature type="compositionally biased region" description="Basic and acidic residues" evidence="10">
    <location>
        <begin position="192"/>
        <end position="201"/>
    </location>
</feature>
<feature type="region of interest" description="Disordered" evidence="10">
    <location>
        <begin position="152"/>
        <end position="302"/>
    </location>
</feature>
<keyword evidence="4" id="KW-0822">Tryptophan biosynthesis</keyword>
<evidence type="ECO:0000256" key="5">
    <source>
        <dbReference type="ARBA" id="ARBA00023070"/>
    </source>
</evidence>
<keyword evidence="11" id="KW-1133">Transmembrane helix</keyword>
<dbReference type="GO" id="GO:0009507">
    <property type="term" value="C:chloroplast"/>
    <property type="evidence" value="ECO:0007669"/>
    <property type="project" value="TreeGrafter"/>
</dbReference>
<dbReference type="InterPro" id="IPR018204">
    <property type="entry name" value="Trp_synthase_alpha_AS"/>
</dbReference>
<evidence type="ECO:0000256" key="2">
    <source>
        <dbReference type="ARBA" id="ARBA00011270"/>
    </source>
</evidence>
<dbReference type="Gene3D" id="1.10.30.10">
    <property type="entry name" value="High mobility group box domain"/>
    <property type="match status" value="1"/>
</dbReference>
<dbReference type="Pfam" id="PF00290">
    <property type="entry name" value="Trp_syntA"/>
    <property type="match status" value="1"/>
</dbReference>
<dbReference type="InterPro" id="IPR036910">
    <property type="entry name" value="HMG_box_dom_sf"/>
</dbReference>
<keyword evidence="3" id="KW-0028">Amino-acid biosynthesis</keyword>
<comment type="similarity">
    <text evidence="9">Belongs to the TrpA family.</text>
</comment>
<evidence type="ECO:0000256" key="4">
    <source>
        <dbReference type="ARBA" id="ARBA00022822"/>
    </source>
</evidence>
<evidence type="ECO:0008006" key="14">
    <source>
        <dbReference type="Google" id="ProtNLM"/>
    </source>
</evidence>
<dbReference type="GO" id="GO:0004834">
    <property type="term" value="F:tryptophan synthase activity"/>
    <property type="evidence" value="ECO:0007669"/>
    <property type="project" value="UniProtKB-EC"/>
</dbReference>
<accession>A0AAV6HQZ0</accession>
<evidence type="ECO:0000256" key="11">
    <source>
        <dbReference type="SAM" id="Phobius"/>
    </source>
</evidence>
<dbReference type="PROSITE" id="PS00167">
    <property type="entry name" value="TRP_SYNTHASE_ALPHA"/>
    <property type="match status" value="1"/>
</dbReference>
<feature type="compositionally biased region" description="Basic and acidic residues" evidence="10">
    <location>
        <begin position="231"/>
        <end position="242"/>
    </location>
</feature>
<dbReference type="SUPFAM" id="SSF51366">
    <property type="entry name" value="Ribulose-phoshate binding barrel"/>
    <property type="match status" value="1"/>
</dbReference>
<keyword evidence="13" id="KW-1185">Reference proteome</keyword>
<sequence>MQYSLPSARVKLTPLRLLTSAPLLHSLQLLHAPPPQLLLLLTSTAHDESMSEIREKWKALGDKAKQKYIEKAKLSSEAYKEQKVKVDPQENSKETFITRTQLKTACDIIRNLEPQQVESVKAMGFGGLLRLKCTRLDRKLCEQLDVRGKKTNENSLPAKVSMDMKGTSSPVVNEKKGKKEPSFDSSTSPLTNKEKDRKEQSSGHLTSPLKANQEENTKKPSLSHLTSPLKTNKEQDIKEPKIKPSLKRSRKMGTNIGDIMSSTAPPTIGMNKRQKKCQQEMPRTRLKGSQPVKKNANEKPTMECQQEMARTRLKESQPVKKNANEKPTIGLVRELILRFVFDTTLSVREQLCNLGISYATRSDFMSLRKNGWVVGEIINAVALRKTLIQSKRDPNALWPSWYLPTYLASYALNGANPQPPGVEPSVKRSPTSVRLSDSRRKGQTDFDAPMAVALKANSFLQLRNKSNSHHQHLLIQPTNTPRFAIPTRKFNTPMAVLSVSTPTVGLSETFTRLRNQGKVIFFDFWVLLCLISAFSFWVLVAFIPYITAGDPDLSTTAEALKILDACGSDIIELGVPYSDPLADGPVIQAAATRALARGTNFNAILSMLKEVVPQISCPLALFTYYNPILKRGVEQFMSTVKDVGVHGLVVPDVPLEETESLRKEAVKNNIELVLLTTPTTPTERMKAIVEVSEGFVYLVSSVGVTGARASVSGKVESLLKDIKELYDVIGSLDFCWQATSKPVAVGFGISKPEHVKQVVAWGADGVIVGSAMVKLLGEAKSPEEGLKELEIFAKSLKSALP</sequence>
<evidence type="ECO:0000256" key="10">
    <source>
        <dbReference type="SAM" id="MobiDB-lite"/>
    </source>
</evidence>
<dbReference type="PANTHER" id="PTHR43406:SF1">
    <property type="entry name" value="TRYPTOPHAN SYNTHASE ALPHA CHAIN, CHLOROPLASTIC"/>
    <property type="match status" value="1"/>
</dbReference>
<protein>
    <recommendedName>
        <fullName evidence="14">Tryptophan synthase</fullName>
    </recommendedName>
</protein>
<keyword evidence="11" id="KW-0812">Transmembrane</keyword>
<evidence type="ECO:0000256" key="7">
    <source>
        <dbReference type="ARBA" id="ARBA00023239"/>
    </source>
</evidence>
<dbReference type="InterPro" id="IPR013785">
    <property type="entry name" value="Aldolase_TIM"/>
</dbReference>
<gene>
    <name evidence="12" type="ORF">RHGRI_035810</name>
</gene>
<dbReference type="HAMAP" id="MF_00131">
    <property type="entry name" value="Trp_synth_alpha"/>
    <property type="match status" value="1"/>
</dbReference>
<proteinExistence type="inferred from homology"/>
<feature type="compositionally biased region" description="Polar residues" evidence="10">
    <location>
        <begin position="219"/>
        <end position="230"/>
    </location>
</feature>
<dbReference type="CDD" id="cd04724">
    <property type="entry name" value="Tryptophan_synthase_alpha"/>
    <property type="match status" value="1"/>
</dbReference>
<comment type="subunit">
    <text evidence="2">Tetramer of two alpha and two beta chains.</text>
</comment>
<dbReference type="Gene3D" id="3.20.20.70">
    <property type="entry name" value="Aldolase class I"/>
    <property type="match status" value="1"/>
</dbReference>
<name>A0AAV6HQZ0_9ERIC</name>
<dbReference type="EMBL" id="JACTNZ010000013">
    <property type="protein sequence ID" value="KAG5514526.1"/>
    <property type="molecule type" value="Genomic_DNA"/>
</dbReference>
<reference evidence="12 13" key="1">
    <citation type="submission" date="2020-08" db="EMBL/GenBank/DDBJ databases">
        <title>Plant Genome Project.</title>
        <authorList>
            <person name="Zhang R.-G."/>
        </authorList>
    </citation>
    <scope>NUCLEOTIDE SEQUENCE [LARGE SCALE GENOMIC DNA]</scope>
    <source>
        <strain evidence="12">WSP0</strain>
        <tissue evidence="12">Leaf</tissue>
    </source>
</reference>
<organism evidence="12 13">
    <name type="scientific">Rhododendron griersonianum</name>
    <dbReference type="NCBI Taxonomy" id="479676"/>
    <lineage>
        <taxon>Eukaryota</taxon>
        <taxon>Viridiplantae</taxon>
        <taxon>Streptophyta</taxon>
        <taxon>Embryophyta</taxon>
        <taxon>Tracheophyta</taxon>
        <taxon>Spermatophyta</taxon>
        <taxon>Magnoliopsida</taxon>
        <taxon>eudicotyledons</taxon>
        <taxon>Gunneridae</taxon>
        <taxon>Pentapetalae</taxon>
        <taxon>asterids</taxon>
        <taxon>Ericales</taxon>
        <taxon>Ericaceae</taxon>
        <taxon>Ericoideae</taxon>
        <taxon>Rhodoreae</taxon>
        <taxon>Rhododendron</taxon>
    </lineage>
</organism>
<comment type="caution">
    <text evidence="12">The sequence shown here is derived from an EMBL/GenBank/DDBJ whole genome shotgun (WGS) entry which is preliminary data.</text>
</comment>